<accession>A0A1Z5JW07</accession>
<proteinExistence type="predicted"/>
<dbReference type="SUPFAM" id="SSF48317">
    <property type="entry name" value="Acid phosphatase/Vanadium-dependent haloperoxidase"/>
    <property type="match status" value="1"/>
</dbReference>
<name>A0A1Z5JW07_FISSO</name>
<feature type="chain" id="PRO_5012825828" evidence="2">
    <location>
        <begin position="22"/>
        <end position="277"/>
    </location>
</feature>
<reference evidence="4 5" key="1">
    <citation type="journal article" date="2015" name="Plant Cell">
        <title>Oil accumulation by the oleaginous diatom Fistulifera solaris as revealed by the genome and transcriptome.</title>
        <authorList>
            <person name="Tanaka T."/>
            <person name="Maeda Y."/>
            <person name="Veluchamy A."/>
            <person name="Tanaka M."/>
            <person name="Abida H."/>
            <person name="Marechal E."/>
            <person name="Bowler C."/>
            <person name="Muto M."/>
            <person name="Sunaga Y."/>
            <person name="Tanaka M."/>
            <person name="Yoshino T."/>
            <person name="Taniguchi T."/>
            <person name="Fukuda Y."/>
            <person name="Nemoto M."/>
            <person name="Matsumoto M."/>
            <person name="Wong P.S."/>
            <person name="Aburatani S."/>
            <person name="Fujibuchi W."/>
        </authorList>
    </citation>
    <scope>NUCLEOTIDE SEQUENCE [LARGE SCALE GENOMIC DNA]</scope>
    <source>
        <strain evidence="4 5">JPCC DA0580</strain>
    </source>
</reference>
<dbReference type="EC" id="3.6.1.43" evidence="4"/>
<keyword evidence="4" id="KW-0378">Hydrolase</keyword>
<dbReference type="Proteomes" id="UP000198406">
    <property type="component" value="Unassembled WGS sequence"/>
</dbReference>
<dbReference type="InParanoid" id="A0A1Z5JW07"/>
<dbReference type="OrthoDB" id="302705at2759"/>
<dbReference type="InterPro" id="IPR000326">
    <property type="entry name" value="PAP2/HPO"/>
</dbReference>
<gene>
    <name evidence="4" type="ORF">FisN_31Hh025</name>
</gene>
<sequence>MFRAVAFLLVIVSAALPTIEAFRVMMMPTTTATTSLHHRASVRKLAVVVTTRTASPFDDDIRTTTTITDDTMTQVIRFVGSTTSLFVGGSVFCAIVYFRNAWTVSLFLGSVSNGILSKILKRLLRQERPITADATSVTSDIVMPNDHGMPSSHAMSLGFIGCFTACQFPITAVPLLLYIAMSLYYRVRITAFHTWEQIGVGLVLGSINGTAWWHWTTMANSSLTRWISEHLLRDGLLPYSMLWVPLVVGGMTVSSFERKISSLLGRDKKKDVEKRES</sequence>
<evidence type="ECO:0000256" key="1">
    <source>
        <dbReference type="SAM" id="Phobius"/>
    </source>
</evidence>
<dbReference type="EMBL" id="BDSP01000125">
    <property type="protein sequence ID" value="GAX18223.1"/>
    <property type="molecule type" value="Genomic_DNA"/>
</dbReference>
<keyword evidence="2" id="KW-0732">Signal</keyword>
<keyword evidence="1" id="KW-1133">Transmembrane helix</keyword>
<evidence type="ECO:0000256" key="2">
    <source>
        <dbReference type="SAM" id="SignalP"/>
    </source>
</evidence>
<dbReference type="GO" id="GO:0047874">
    <property type="term" value="F:dolichyldiphosphatase activity"/>
    <property type="evidence" value="ECO:0007669"/>
    <property type="project" value="UniProtKB-EC"/>
</dbReference>
<organism evidence="4 5">
    <name type="scientific">Fistulifera solaris</name>
    <name type="common">Oleaginous diatom</name>
    <dbReference type="NCBI Taxonomy" id="1519565"/>
    <lineage>
        <taxon>Eukaryota</taxon>
        <taxon>Sar</taxon>
        <taxon>Stramenopiles</taxon>
        <taxon>Ochrophyta</taxon>
        <taxon>Bacillariophyta</taxon>
        <taxon>Bacillariophyceae</taxon>
        <taxon>Bacillariophycidae</taxon>
        <taxon>Naviculales</taxon>
        <taxon>Naviculaceae</taxon>
        <taxon>Fistulifera</taxon>
    </lineage>
</organism>
<dbReference type="InterPro" id="IPR036938">
    <property type="entry name" value="PAP2/HPO_sf"/>
</dbReference>
<evidence type="ECO:0000313" key="4">
    <source>
        <dbReference type="EMBL" id="GAX18223.1"/>
    </source>
</evidence>
<evidence type="ECO:0000259" key="3">
    <source>
        <dbReference type="Pfam" id="PF01569"/>
    </source>
</evidence>
<feature type="transmembrane region" description="Helical" evidence="1">
    <location>
        <begin position="197"/>
        <end position="216"/>
    </location>
</feature>
<keyword evidence="5" id="KW-1185">Reference proteome</keyword>
<feature type="transmembrane region" description="Helical" evidence="1">
    <location>
        <begin position="157"/>
        <end position="185"/>
    </location>
</feature>
<keyword evidence="1" id="KW-0812">Transmembrane</keyword>
<dbReference type="Pfam" id="PF01569">
    <property type="entry name" value="PAP2"/>
    <property type="match status" value="1"/>
</dbReference>
<comment type="caution">
    <text evidence="4">The sequence shown here is derived from an EMBL/GenBank/DDBJ whole genome shotgun (WGS) entry which is preliminary data.</text>
</comment>
<keyword evidence="1" id="KW-0472">Membrane</keyword>
<dbReference type="AlphaFoldDB" id="A0A1Z5JW07"/>
<feature type="transmembrane region" description="Helical" evidence="1">
    <location>
        <begin position="236"/>
        <end position="256"/>
    </location>
</feature>
<feature type="domain" description="Phosphatidic acid phosphatase type 2/haloperoxidase" evidence="3">
    <location>
        <begin position="103"/>
        <end position="219"/>
    </location>
</feature>
<protein>
    <submittedName>
        <fullName evidence="4">Dolichyldiphosphatase</fullName>
        <ecNumber evidence="4">3.6.1.43</ecNumber>
    </submittedName>
</protein>
<feature type="signal peptide" evidence="2">
    <location>
        <begin position="1"/>
        <end position="21"/>
    </location>
</feature>
<evidence type="ECO:0000313" key="5">
    <source>
        <dbReference type="Proteomes" id="UP000198406"/>
    </source>
</evidence>